<protein>
    <submittedName>
        <fullName evidence="7">Amino acid transporter</fullName>
    </submittedName>
</protein>
<feature type="transmembrane region" description="Helical" evidence="6">
    <location>
        <begin position="70"/>
        <end position="91"/>
    </location>
</feature>
<dbReference type="EMBL" id="QUBQ01000001">
    <property type="protein sequence ID" value="REK77592.1"/>
    <property type="molecule type" value="Genomic_DNA"/>
</dbReference>
<keyword evidence="2" id="KW-1003">Cell membrane</keyword>
<dbReference type="AlphaFoldDB" id="A0A371PN20"/>
<dbReference type="GO" id="GO:0005886">
    <property type="term" value="C:plasma membrane"/>
    <property type="evidence" value="ECO:0007669"/>
    <property type="project" value="UniProtKB-SubCell"/>
</dbReference>
<dbReference type="Pfam" id="PF01810">
    <property type="entry name" value="LysE"/>
    <property type="match status" value="1"/>
</dbReference>
<keyword evidence="4 6" id="KW-1133">Transmembrane helix</keyword>
<feature type="transmembrane region" description="Helical" evidence="6">
    <location>
        <begin position="6"/>
        <end position="27"/>
    </location>
</feature>
<dbReference type="RefSeq" id="WP_116045304.1">
    <property type="nucleotide sequence ID" value="NZ_QUBQ01000001.1"/>
</dbReference>
<dbReference type="InterPro" id="IPR001123">
    <property type="entry name" value="LeuE-type"/>
</dbReference>
<evidence type="ECO:0000313" key="7">
    <source>
        <dbReference type="EMBL" id="REK77592.1"/>
    </source>
</evidence>
<reference evidence="7 8" key="1">
    <citation type="submission" date="2018-08" db="EMBL/GenBank/DDBJ databases">
        <title>Paenibacillus sp. M4BSY-1, whole genome shotgun sequence.</title>
        <authorList>
            <person name="Tuo L."/>
        </authorList>
    </citation>
    <scope>NUCLEOTIDE SEQUENCE [LARGE SCALE GENOMIC DNA]</scope>
    <source>
        <strain evidence="7 8">M4BSY-1</strain>
    </source>
</reference>
<dbReference type="PANTHER" id="PTHR30086:SF20">
    <property type="entry name" value="ARGININE EXPORTER PROTEIN ARGO-RELATED"/>
    <property type="match status" value="1"/>
</dbReference>
<keyword evidence="5 6" id="KW-0472">Membrane</keyword>
<name>A0A371PN20_9BACL</name>
<comment type="caution">
    <text evidence="7">The sequence shown here is derived from an EMBL/GenBank/DDBJ whole genome shotgun (WGS) entry which is preliminary data.</text>
</comment>
<evidence type="ECO:0000256" key="5">
    <source>
        <dbReference type="ARBA" id="ARBA00023136"/>
    </source>
</evidence>
<keyword evidence="8" id="KW-1185">Reference proteome</keyword>
<comment type="subcellular location">
    <subcellularLocation>
        <location evidence="1">Cell membrane</location>
        <topology evidence="1">Multi-pass membrane protein</topology>
    </subcellularLocation>
</comment>
<evidence type="ECO:0000256" key="4">
    <source>
        <dbReference type="ARBA" id="ARBA00022989"/>
    </source>
</evidence>
<keyword evidence="3 6" id="KW-0812">Transmembrane</keyword>
<dbReference type="PANTHER" id="PTHR30086">
    <property type="entry name" value="ARGININE EXPORTER PROTEIN ARGO"/>
    <property type="match status" value="1"/>
</dbReference>
<evidence type="ECO:0000256" key="2">
    <source>
        <dbReference type="ARBA" id="ARBA00022475"/>
    </source>
</evidence>
<evidence type="ECO:0000256" key="3">
    <source>
        <dbReference type="ARBA" id="ARBA00022692"/>
    </source>
</evidence>
<accession>A0A371PN20</accession>
<sequence length="211" mass="22770">MIGAAIHGFILALGLILPLGAQNTFVFTQGTVHKRFIKVLPVIVTAALCDTILIALAVLGVSVIVLENDWIKALLYLLGCGFLLYTGWVTWRNRNRVHTHSGGSNGFSARKQVGFAFTVSLLNPHAILDTVGVIGTSSIQYAGLAKLVFAILCILTSWLWFISLGAAGQFIGQRVGSSRILSLIPAISAVIMWGTALYLGFHLILLLQERI</sequence>
<evidence type="ECO:0000256" key="6">
    <source>
        <dbReference type="SAM" id="Phobius"/>
    </source>
</evidence>
<feature type="transmembrane region" description="Helical" evidence="6">
    <location>
        <begin position="183"/>
        <end position="207"/>
    </location>
</feature>
<dbReference type="OrthoDB" id="5638726at2"/>
<feature type="transmembrane region" description="Helical" evidence="6">
    <location>
        <begin position="147"/>
        <end position="171"/>
    </location>
</feature>
<dbReference type="Proteomes" id="UP000261905">
    <property type="component" value="Unassembled WGS sequence"/>
</dbReference>
<evidence type="ECO:0000313" key="8">
    <source>
        <dbReference type="Proteomes" id="UP000261905"/>
    </source>
</evidence>
<gene>
    <name evidence="7" type="ORF">DX130_11530</name>
</gene>
<feature type="transmembrane region" description="Helical" evidence="6">
    <location>
        <begin position="39"/>
        <end position="64"/>
    </location>
</feature>
<evidence type="ECO:0000256" key="1">
    <source>
        <dbReference type="ARBA" id="ARBA00004651"/>
    </source>
</evidence>
<dbReference type="GO" id="GO:0015171">
    <property type="term" value="F:amino acid transmembrane transporter activity"/>
    <property type="evidence" value="ECO:0007669"/>
    <property type="project" value="TreeGrafter"/>
</dbReference>
<proteinExistence type="predicted"/>
<organism evidence="7 8">
    <name type="scientific">Paenibacillus paeoniae</name>
    <dbReference type="NCBI Taxonomy" id="2292705"/>
    <lineage>
        <taxon>Bacteria</taxon>
        <taxon>Bacillati</taxon>
        <taxon>Bacillota</taxon>
        <taxon>Bacilli</taxon>
        <taxon>Bacillales</taxon>
        <taxon>Paenibacillaceae</taxon>
        <taxon>Paenibacillus</taxon>
    </lineage>
</organism>